<dbReference type="EC" id="5.2.1.8" evidence="2 7"/>
<evidence type="ECO:0000259" key="9">
    <source>
        <dbReference type="PROSITE" id="PS50059"/>
    </source>
</evidence>
<evidence type="ECO:0000256" key="5">
    <source>
        <dbReference type="ARBA" id="ARBA00023110"/>
    </source>
</evidence>
<dbReference type="GO" id="GO:0003755">
    <property type="term" value="F:peptidyl-prolyl cis-trans isomerase activity"/>
    <property type="evidence" value="ECO:0007669"/>
    <property type="project" value="UniProtKB-KW"/>
</dbReference>
<evidence type="ECO:0000256" key="4">
    <source>
        <dbReference type="ARBA" id="ARBA00022803"/>
    </source>
</evidence>
<evidence type="ECO:0000256" key="2">
    <source>
        <dbReference type="ARBA" id="ARBA00013194"/>
    </source>
</evidence>
<keyword evidence="6 7" id="KW-0413">Isomerase</keyword>
<name>A0AB34IL60_PRYPA</name>
<evidence type="ECO:0000256" key="8">
    <source>
        <dbReference type="PROSITE-ProRule" id="PRU00339"/>
    </source>
</evidence>
<keyword evidence="4 8" id="KW-0802">TPR repeat</keyword>
<evidence type="ECO:0000256" key="3">
    <source>
        <dbReference type="ARBA" id="ARBA00022737"/>
    </source>
</evidence>
<proteinExistence type="predicted"/>
<comment type="caution">
    <text evidence="10">The sequence shown here is derived from an EMBL/GenBank/DDBJ whole genome shotgun (WGS) entry which is preliminary data.</text>
</comment>
<feature type="domain" description="PPIase FKBP-type" evidence="9">
    <location>
        <begin position="259"/>
        <end position="347"/>
    </location>
</feature>
<evidence type="ECO:0000256" key="1">
    <source>
        <dbReference type="ARBA" id="ARBA00000971"/>
    </source>
</evidence>
<dbReference type="PANTHER" id="PTHR46512:SF9">
    <property type="entry name" value="PEPTIDYLPROLYL ISOMERASE"/>
    <property type="match status" value="1"/>
</dbReference>
<reference evidence="10 11" key="1">
    <citation type="journal article" date="2024" name="Science">
        <title>Giant polyketide synthase enzymes in the biosynthesis of giant marine polyether toxins.</title>
        <authorList>
            <person name="Fallon T.R."/>
            <person name="Shende V.V."/>
            <person name="Wierzbicki I.H."/>
            <person name="Pendleton A.L."/>
            <person name="Watervoot N.F."/>
            <person name="Auber R.P."/>
            <person name="Gonzalez D.J."/>
            <person name="Wisecaver J.H."/>
            <person name="Moore B.S."/>
        </authorList>
    </citation>
    <scope>NUCLEOTIDE SEQUENCE [LARGE SCALE GENOMIC DNA]</scope>
    <source>
        <strain evidence="10 11">12B1</strain>
    </source>
</reference>
<accession>A0AB34IL60</accession>
<dbReference type="PROSITE" id="PS50005">
    <property type="entry name" value="TPR"/>
    <property type="match status" value="1"/>
</dbReference>
<evidence type="ECO:0000313" key="11">
    <source>
        <dbReference type="Proteomes" id="UP001515480"/>
    </source>
</evidence>
<feature type="domain" description="PPIase FKBP-type" evidence="9">
    <location>
        <begin position="497"/>
        <end position="570"/>
    </location>
</feature>
<dbReference type="SMART" id="SM00028">
    <property type="entry name" value="TPR"/>
    <property type="match status" value="3"/>
</dbReference>
<comment type="catalytic activity">
    <reaction evidence="1 7">
        <text>[protein]-peptidylproline (omega=180) = [protein]-peptidylproline (omega=0)</text>
        <dbReference type="Rhea" id="RHEA:16237"/>
        <dbReference type="Rhea" id="RHEA-COMP:10747"/>
        <dbReference type="Rhea" id="RHEA-COMP:10748"/>
        <dbReference type="ChEBI" id="CHEBI:83833"/>
        <dbReference type="ChEBI" id="CHEBI:83834"/>
        <dbReference type="EC" id="5.2.1.8"/>
    </reaction>
</comment>
<keyword evidence="3" id="KW-0677">Repeat</keyword>
<dbReference type="InterPro" id="IPR019734">
    <property type="entry name" value="TPR_rpt"/>
</dbReference>
<feature type="repeat" description="TPR" evidence="8">
    <location>
        <begin position="704"/>
        <end position="737"/>
    </location>
</feature>
<sequence length="768" mass="83786">MSARVKQLIDELDELDDVATEAAQSNGVAPPTQTKLNPFSSVDMKAIQAEIDEIEAHEPKGQPDAFSRMRSAEATGSALPTPEALREEYEAGGGLGSITFEDWKARTMEKEDIGRTMACTADRRVLKRLLEAGSGFENPRAPWEVQFTYIGKVKGGGTFDTRHATEPLLAQVGAGSIEPIGLEKGILTMRRGEKAKLMVQPQLGFGALGFPTLGVPPDAELEFTVHLINIIEVSLIGRGKISKRKLRAGSSKTDVPQRHAEVRVRWSGVLLEEPDYRFQEEDELLFVAGDARLPQFWELAVVGQMRKGEIAELEIPSELAFGEEGDLDAGVPPAAPIRIVVELLDWEPIEDVSPGRDGSALKRVLVKGTGISCVQEKYECLLDLRILRADGLGPAKGEPLLERKDVTLSITAIPSELAEGVRAIACGVDALEGLKLLLKTMTKGEHAQLRYTHGGIVLDVSLRAWVVVCEVRGTSGQVVKKVEPGEVQRPHEWPAEDCAVRVHYSSWTVGGVTIEQRTEELVEFIVGSGSVLPAIDRAVLEMQAGSRCRLSSAPTWAYGAPSADALHVPPEDFEARFGQSAVEIDLTLVDFVAPRKIHELTTKEAVELQALKKGQGDALFKRGQYDLAVARYEKSNAAARHPYDVMHGPESQMEKEALKATIASVRLASYLNLAACHIKIGGKERAESALAAAEEALTIEAGHPKALYRRGQARTELGELDLARTDLIEAARKDPNNREIRGALELLKEKQAQLHANDVMMYGGMFQK</sequence>
<dbReference type="Gene3D" id="1.25.40.10">
    <property type="entry name" value="Tetratricopeptide repeat domain"/>
    <property type="match status" value="1"/>
</dbReference>
<organism evidence="10 11">
    <name type="scientific">Prymnesium parvum</name>
    <name type="common">Toxic golden alga</name>
    <dbReference type="NCBI Taxonomy" id="97485"/>
    <lineage>
        <taxon>Eukaryota</taxon>
        <taxon>Haptista</taxon>
        <taxon>Haptophyta</taxon>
        <taxon>Prymnesiophyceae</taxon>
        <taxon>Prymnesiales</taxon>
        <taxon>Prymnesiaceae</taxon>
        <taxon>Prymnesium</taxon>
    </lineage>
</organism>
<dbReference type="PANTHER" id="PTHR46512">
    <property type="entry name" value="PEPTIDYLPROLYL ISOMERASE"/>
    <property type="match status" value="1"/>
</dbReference>
<gene>
    <name evidence="10" type="ORF">AB1Y20_012603</name>
</gene>
<dbReference type="Pfam" id="PF00254">
    <property type="entry name" value="FKBP_C"/>
    <property type="match status" value="3"/>
</dbReference>
<dbReference type="Gene3D" id="3.10.50.40">
    <property type="match status" value="3"/>
</dbReference>
<evidence type="ECO:0000256" key="6">
    <source>
        <dbReference type="ARBA" id="ARBA00023235"/>
    </source>
</evidence>
<feature type="domain" description="PPIase FKBP-type" evidence="9">
    <location>
        <begin position="142"/>
        <end position="231"/>
    </location>
</feature>
<dbReference type="Proteomes" id="UP001515480">
    <property type="component" value="Unassembled WGS sequence"/>
</dbReference>
<keyword evidence="11" id="KW-1185">Reference proteome</keyword>
<dbReference type="PROSITE" id="PS50059">
    <property type="entry name" value="FKBP_PPIASE"/>
    <property type="match status" value="3"/>
</dbReference>
<dbReference type="InterPro" id="IPR046357">
    <property type="entry name" value="PPIase_dom_sf"/>
</dbReference>
<dbReference type="AlphaFoldDB" id="A0AB34IL60"/>
<dbReference type="InterPro" id="IPR050754">
    <property type="entry name" value="FKBP4/5/8-like"/>
</dbReference>
<dbReference type="SUPFAM" id="SSF48452">
    <property type="entry name" value="TPR-like"/>
    <property type="match status" value="1"/>
</dbReference>
<dbReference type="EMBL" id="JBGBPQ010000024">
    <property type="protein sequence ID" value="KAL1499921.1"/>
    <property type="molecule type" value="Genomic_DNA"/>
</dbReference>
<protein>
    <recommendedName>
        <fullName evidence="2 7">peptidylprolyl isomerase</fullName>
        <ecNumber evidence="2 7">5.2.1.8</ecNumber>
    </recommendedName>
</protein>
<evidence type="ECO:0000313" key="10">
    <source>
        <dbReference type="EMBL" id="KAL1499921.1"/>
    </source>
</evidence>
<keyword evidence="5 7" id="KW-0697">Rotamase</keyword>
<dbReference type="SUPFAM" id="SSF54534">
    <property type="entry name" value="FKBP-like"/>
    <property type="match status" value="3"/>
</dbReference>
<dbReference type="InterPro" id="IPR011990">
    <property type="entry name" value="TPR-like_helical_dom_sf"/>
</dbReference>
<dbReference type="InterPro" id="IPR001179">
    <property type="entry name" value="PPIase_FKBP_dom"/>
</dbReference>
<evidence type="ECO:0000256" key="7">
    <source>
        <dbReference type="PROSITE-ProRule" id="PRU00277"/>
    </source>
</evidence>